<evidence type="ECO:0000313" key="3">
    <source>
        <dbReference type="EMBL" id="CAX69579.1"/>
    </source>
</evidence>
<name>C1L4F1_SCHJA</name>
<dbReference type="EMBL" id="FN313845">
    <property type="protein sequence ID" value="CAX69579.1"/>
    <property type="molecule type" value="mRNA"/>
</dbReference>
<feature type="coiled-coil region" evidence="1">
    <location>
        <begin position="13"/>
        <end position="40"/>
    </location>
</feature>
<reference evidence="3" key="1">
    <citation type="journal article" date="2009" name="Nature">
        <title>The Schistosoma japonicum genome reveals features of host-parasite interplay.</title>
        <authorList>
            <person name="Liu F."/>
            <person name="Zhou Y."/>
            <person name="Wang Z.Q."/>
            <person name="Lu G."/>
            <person name="Zheng H."/>
            <person name="Brindley P.J."/>
            <person name="McManus D.P."/>
            <person name="Blair D."/>
            <person name="Zhang Q.H."/>
            <person name="Zhong Y."/>
            <person name="Wang S."/>
            <person name="Han Z.G."/>
            <person name="Chen Z."/>
        </authorList>
    </citation>
    <scope>NUCLEOTIDE SEQUENCE</scope>
    <source>
        <strain evidence="3">Anhui</strain>
    </source>
</reference>
<feature type="region of interest" description="Disordered" evidence="2">
    <location>
        <begin position="420"/>
        <end position="461"/>
    </location>
</feature>
<proteinExistence type="evidence at transcript level"/>
<protein>
    <submittedName>
        <fullName evidence="3">Uncharacterized protein</fullName>
    </submittedName>
</protein>
<accession>C1L4F1</accession>
<evidence type="ECO:0000256" key="1">
    <source>
        <dbReference type="SAM" id="Coils"/>
    </source>
</evidence>
<organism evidence="3">
    <name type="scientific">Schistosoma japonicum</name>
    <name type="common">Blood fluke</name>
    <dbReference type="NCBI Taxonomy" id="6182"/>
    <lineage>
        <taxon>Eukaryota</taxon>
        <taxon>Metazoa</taxon>
        <taxon>Spiralia</taxon>
        <taxon>Lophotrochozoa</taxon>
        <taxon>Platyhelminthes</taxon>
        <taxon>Trematoda</taxon>
        <taxon>Digenea</taxon>
        <taxon>Strigeidida</taxon>
        <taxon>Schistosomatoidea</taxon>
        <taxon>Schistosomatidae</taxon>
        <taxon>Schistosoma</taxon>
    </lineage>
</organism>
<dbReference type="AlphaFoldDB" id="C1L4F1"/>
<feature type="coiled-coil region" evidence="1">
    <location>
        <begin position="197"/>
        <end position="238"/>
    </location>
</feature>
<keyword evidence="1" id="KW-0175">Coiled coil</keyword>
<feature type="coiled-coil region" evidence="1">
    <location>
        <begin position="83"/>
        <end position="124"/>
    </location>
</feature>
<evidence type="ECO:0000256" key="2">
    <source>
        <dbReference type="SAM" id="MobiDB-lite"/>
    </source>
</evidence>
<sequence>MTEDDIYKLHEELENTRSQNNEMKIALNEARTIIDQQQNQLTEFRRCAAQYQTDAEAFKMKSMFLLNNTQTHDEQVNVLIGACERLEAEIDALTWQLDQTKQSLQLKTQECDFLNEQLDEIQLHGSYHSPHLDEDTINQQYQDKSGALINSDKLKTGTDQYNSILSTEYKSLTGNSQLKQMNTITSELNMNGATDYNLNQMDELQKLRNELNNYIRKEKEWQETHEELLRKQKLLEEEKRQKDLVIGRLANEQIEKTKSEDSQNDDVQHEQMPSEVIATINNLHVEKTTWKLYASSLVRSFVENCEEFIRKTPYNEPYFESDSERRWYSYSMYLLENLLQTSPYLLSKSDLDLLERNTNHRTRQLTNYHSNEFSTNHNIQRRSNGPELLTSSDFPSSVSRIQLRDSYTGNVQTTELTQHQQVDQGYGSYSRKSKPSQQQKVSERAARAASKPLSHFYRNKK</sequence>
<reference evidence="3" key="2">
    <citation type="submission" date="2009-03" db="EMBL/GenBank/DDBJ databases">
        <authorList>
            <person name="Gang L."/>
        </authorList>
    </citation>
    <scope>NUCLEOTIDE SEQUENCE</scope>
    <source>
        <strain evidence="3">Anhui</strain>
    </source>
</reference>
<feature type="region of interest" description="Disordered" evidence="2">
    <location>
        <begin position="370"/>
        <end position="393"/>
    </location>
</feature>